<dbReference type="Gene3D" id="2.130.10.10">
    <property type="entry name" value="YVTN repeat-like/Quinoprotein amine dehydrogenase"/>
    <property type="match status" value="1"/>
</dbReference>
<reference evidence="1 2" key="1">
    <citation type="submission" date="2018-10" db="EMBL/GenBank/DDBJ databases">
        <title>Butyricimonas faecalis sp. nov., isolated from human faeces and emended description of the genus Butyricimonas.</title>
        <authorList>
            <person name="Le Roy T."/>
            <person name="Van der Smissen P."/>
            <person name="Paquot A."/>
            <person name="Delzenne N."/>
            <person name="Muccioli G."/>
            <person name="Collet J.-F."/>
            <person name="Cani P.D."/>
        </authorList>
    </citation>
    <scope>NUCLEOTIDE SEQUENCE [LARGE SCALE GENOMIC DNA]</scope>
    <source>
        <strain evidence="1 2">H184</strain>
    </source>
</reference>
<dbReference type="PANTHER" id="PTHR47197:SF3">
    <property type="entry name" value="DIHYDRO-HEME D1 DEHYDROGENASE"/>
    <property type="match status" value="1"/>
</dbReference>
<dbReference type="EMBL" id="CP032819">
    <property type="protein sequence ID" value="AZS28621.1"/>
    <property type="molecule type" value="Genomic_DNA"/>
</dbReference>
<dbReference type="Pfam" id="PF16819">
    <property type="entry name" value="DUF5074"/>
    <property type="match status" value="1"/>
</dbReference>
<dbReference type="InterPro" id="IPR011044">
    <property type="entry name" value="Quino_amine_DH_bsu"/>
</dbReference>
<dbReference type="PROSITE" id="PS51257">
    <property type="entry name" value="PROKAR_LIPOPROTEIN"/>
    <property type="match status" value="1"/>
</dbReference>
<dbReference type="InterPro" id="IPR031815">
    <property type="entry name" value="DUF5074"/>
</dbReference>
<dbReference type="SUPFAM" id="SSF50969">
    <property type="entry name" value="YVTN repeat-like/Quinoprotein amine dehydrogenase"/>
    <property type="match status" value="1"/>
</dbReference>
<organism evidence="1 2">
    <name type="scientific">Butyricimonas faecalis</name>
    <dbReference type="NCBI Taxonomy" id="2093856"/>
    <lineage>
        <taxon>Bacteria</taxon>
        <taxon>Pseudomonadati</taxon>
        <taxon>Bacteroidota</taxon>
        <taxon>Bacteroidia</taxon>
        <taxon>Bacteroidales</taxon>
        <taxon>Odoribacteraceae</taxon>
        <taxon>Butyricimonas</taxon>
    </lineage>
</organism>
<dbReference type="InterPro" id="IPR051200">
    <property type="entry name" value="Host-pathogen_enzymatic-act"/>
</dbReference>
<evidence type="ECO:0000313" key="1">
    <source>
        <dbReference type="EMBL" id="AZS28621.1"/>
    </source>
</evidence>
<dbReference type="OrthoDB" id="792648at2"/>
<dbReference type="Proteomes" id="UP000270673">
    <property type="component" value="Chromosome"/>
</dbReference>
<name>A0A3Q9IMK9_9BACT</name>
<accession>A0A3Q9IMK9</accession>
<protein>
    <submittedName>
        <fullName evidence="1">YncE family protein</fullName>
    </submittedName>
</protein>
<proteinExistence type="predicted"/>
<dbReference type="RefSeq" id="WP_106624801.1">
    <property type="nucleotide sequence ID" value="NZ_CP032819.1"/>
</dbReference>
<dbReference type="PANTHER" id="PTHR47197">
    <property type="entry name" value="PROTEIN NIRF"/>
    <property type="match status" value="1"/>
</dbReference>
<gene>
    <name evidence="1" type="ORF">D8S85_03005</name>
</gene>
<dbReference type="AlphaFoldDB" id="A0A3Q9IMK9"/>
<dbReference type="InterPro" id="IPR015943">
    <property type="entry name" value="WD40/YVTN_repeat-like_dom_sf"/>
</dbReference>
<sequence length="384" mass="43354">MTRQITLLLSCIILLLSCRKEEEIVHSTDTNVTEGEQSESIKGFFLLNEGNMGSNKATIDYFDYETGVYTKNIYAERNPGVVKELGDVGNDIQIYGDKLYAVINCSHFVEVMDVNTAKHITQISIPNCRYLAFKDRYAYVSSYAGPVLIDPNARLGYVAKVDTVTLQVVDTCTVGYQPDELVVVGNKLYVANSGGYRVPNYDNTISVIDLETFTEIKKIEVAINLHRLELDKYGYLYVSSRGDYYYTPSKTFIIDTKTDQVIKTLNLLPNTEMTLCGDSLYIYSTEWSYLTNSNTISYAIYDVAKRKTVTRNFITDGTEKEIAIPYGIAVNPETKEFFVTDAKDYVTPGTLYCFNPDGTKKWSVTTGDIPAHFVFTRKKLKPIQ</sequence>
<keyword evidence="2" id="KW-1185">Reference proteome</keyword>
<evidence type="ECO:0000313" key="2">
    <source>
        <dbReference type="Proteomes" id="UP000270673"/>
    </source>
</evidence>
<dbReference type="KEGG" id="buy:D8S85_03005"/>